<evidence type="ECO:0000256" key="3">
    <source>
        <dbReference type="ARBA" id="ARBA00022448"/>
    </source>
</evidence>
<dbReference type="EMBL" id="VJXR01000115">
    <property type="protein sequence ID" value="TRW42983.1"/>
    <property type="molecule type" value="Genomic_DNA"/>
</dbReference>
<feature type="domain" description="Major facilitator superfamily (MFS) profile" evidence="9">
    <location>
        <begin position="40"/>
        <end position="429"/>
    </location>
</feature>
<evidence type="ECO:0000256" key="1">
    <source>
        <dbReference type="ARBA" id="ARBA00004651"/>
    </source>
</evidence>
<dbReference type="NCBIfam" id="TIGR00710">
    <property type="entry name" value="efflux_Bcr_CflA"/>
    <property type="match status" value="1"/>
</dbReference>
<dbReference type="Gene3D" id="1.20.1720.10">
    <property type="entry name" value="Multidrug resistance protein D"/>
    <property type="match status" value="1"/>
</dbReference>
<evidence type="ECO:0000313" key="11">
    <source>
        <dbReference type="Proteomes" id="UP000318693"/>
    </source>
</evidence>
<dbReference type="InterPro" id="IPR011701">
    <property type="entry name" value="MFS"/>
</dbReference>
<reference evidence="10 11" key="1">
    <citation type="submission" date="2019-07" db="EMBL/GenBank/DDBJ databases">
        <title>Georgenia wutianyii sp. nov. and Georgenia *** sp. nov. isolated from plateau pika (Ochotona curzoniae) in the Qinghai-Tibet plateau of China.</title>
        <authorList>
            <person name="Tian Z."/>
        </authorList>
    </citation>
    <scope>NUCLEOTIDE SEQUENCE [LARGE SCALE GENOMIC DNA]</scope>
    <source>
        <strain evidence="10 11">Z446</strain>
    </source>
</reference>
<dbReference type="InterPro" id="IPR004812">
    <property type="entry name" value="Efflux_drug-R_Bcr/CmlA"/>
</dbReference>
<accession>A0A552WKH0</accession>
<evidence type="ECO:0000259" key="9">
    <source>
        <dbReference type="PROSITE" id="PS50850"/>
    </source>
</evidence>
<feature type="transmembrane region" description="Helical" evidence="8">
    <location>
        <begin position="282"/>
        <end position="303"/>
    </location>
</feature>
<dbReference type="Pfam" id="PF07690">
    <property type="entry name" value="MFS_1"/>
    <property type="match status" value="1"/>
</dbReference>
<evidence type="ECO:0000256" key="7">
    <source>
        <dbReference type="ARBA" id="ARBA00023136"/>
    </source>
</evidence>
<feature type="transmembrane region" description="Helical" evidence="8">
    <location>
        <begin position="78"/>
        <end position="95"/>
    </location>
</feature>
<feature type="transmembrane region" description="Helical" evidence="8">
    <location>
        <begin position="338"/>
        <end position="365"/>
    </location>
</feature>
<dbReference type="SUPFAM" id="SSF103473">
    <property type="entry name" value="MFS general substrate transporter"/>
    <property type="match status" value="1"/>
</dbReference>
<dbReference type="AlphaFoldDB" id="A0A552WKH0"/>
<proteinExistence type="inferred from homology"/>
<evidence type="ECO:0000313" key="10">
    <source>
        <dbReference type="EMBL" id="TRW42983.1"/>
    </source>
</evidence>
<comment type="similarity">
    <text evidence="2">Belongs to the major facilitator superfamily. Bcr/CmlA family.</text>
</comment>
<protein>
    <submittedName>
        <fullName evidence="10">Multidrug effflux MFS transporter</fullName>
    </submittedName>
</protein>
<gene>
    <name evidence="10" type="ORF">FJ693_19510</name>
</gene>
<dbReference type="GO" id="GO:0005886">
    <property type="term" value="C:plasma membrane"/>
    <property type="evidence" value="ECO:0007669"/>
    <property type="project" value="UniProtKB-SubCell"/>
</dbReference>
<keyword evidence="11" id="KW-1185">Reference proteome</keyword>
<keyword evidence="6 8" id="KW-1133">Transmembrane helix</keyword>
<dbReference type="GO" id="GO:1990961">
    <property type="term" value="P:xenobiotic detoxification by transmembrane export across the plasma membrane"/>
    <property type="evidence" value="ECO:0007669"/>
    <property type="project" value="InterPro"/>
</dbReference>
<evidence type="ECO:0000256" key="6">
    <source>
        <dbReference type="ARBA" id="ARBA00022989"/>
    </source>
</evidence>
<feature type="transmembrane region" description="Helical" evidence="8">
    <location>
        <begin position="131"/>
        <end position="152"/>
    </location>
</feature>
<keyword evidence="4" id="KW-1003">Cell membrane</keyword>
<evidence type="ECO:0000256" key="4">
    <source>
        <dbReference type="ARBA" id="ARBA00022475"/>
    </source>
</evidence>
<feature type="transmembrane region" description="Helical" evidence="8">
    <location>
        <begin position="403"/>
        <end position="423"/>
    </location>
</feature>
<feature type="transmembrane region" description="Helical" evidence="8">
    <location>
        <begin position="164"/>
        <end position="182"/>
    </location>
</feature>
<keyword evidence="5 8" id="KW-0812">Transmembrane</keyword>
<dbReference type="Proteomes" id="UP000318693">
    <property type="component" value="Unassembled WGS sequence"/>
</dbReference>
<feature type="transmembrane region" description="Helical" evidence="8">
    <location>
        <begin position="243"/>
        <end position="262"/>
    </location>
</feature>
<feature type="transmembrane region" description="Helical" evidence="8">
    <location>
        <begin position="107"/>
        <end position="125"/>
    </location>
</feature>
<feature type="transmembrane region" description="Helical" evidence="8">
    <location>
        <begin position="310"/>
        <end position="332"/>
    </location>
</feature>
<keyword evidence="3" id="KW-0813">Transport</keyword>
<comment type="subcellular location">
    <subcellularLocation>
        <location evidence="1">Cell membrane</location>
        <topology evidence="1">Multi-pass membrane protein</topology>
    </subcellularLocation>
</comment>
<dbReference type="CDD" id="cd17320">
    <property type="entry name" value="MFS_MdfA_MDR_like"/>
    <property type="match status" value="1"/>
</dbReference>
<dbReference type="GO" id="GO:0042910">
    <property type="term" value="F:xenobiotic transmembrane transporter activity"/>
    <property type="evidence" value="ECO:0007669"/>
    <property type="project" value="InterPro"/>
</dbReference>
<comment type="caution">
    <text evidence="10">The sequence shown here is derived from an EMBL/GenBank/DDBJ whole genome shotgun (WGS) entry which is preliminary data.</text>
</comment>
<organism evidence="10 11">
    <name type="scientific">Georgenia yuyongxinii</name>
    <dbReference type="NCBI Taxonomy" id="2589797"/>
    <lineage>
        <taxon>Bacteria</taxon>
        <taxon>Bacillati</taxon>
        <taxon>Actinomycetota</taxon>
        <taxon>Actinomycetes</taxon>
        <taxon>Micrococcales</taxon>
        <taxon>Bogoriellaceae</taxon>
        <taxon>Georgenia</taxon>
    </lineage>
</organism>
<dbReference type="PROSITE" id="PS50850">
    <property type="entry name" value="MFS"/>
    <property type="match status" value="1"/>
</dbReference>
<evidence type="ECO:0000256" key="5">
    <source>
        <dbReference type="ARBA" id="ARBA00022692"/>
    </source>
</evidence>
<sequence length="429" mass="43517">MTHCHRCAGDVAREVPRTGRRSRAYPRPMSADRRRGAAWLVVLLAAVTALTPLTINLYLPAFPLIAAELGVGHGQVQVTMTATLVGVAVGQLFLGSVSDAVGRRPPLLVALGAYAVVSVVIAAVSDVTLLTVLRFVQGFLGAAGMVVAMATVRDMYEGVNVGKVLSRLMLVVGVAPVLAPALGSQLLLVGSWRLLFLVLAGLAVVLVVLVALTLPETLPRTVRRRGGTAGAVRSYRNLLRDGAFVGLVAVAGLAMAGQYIYISASTFVFQETYGLTAQQFALVFGLGAVMVTTGTQVAGVLLGRVRAVRIVGGALLVATCGAAAIIAVALTVGTGPGLLWPLLAVLMPTIGAVGVLLPAVPAIALARQAHDAGSASAVLGAAQFGMAAVGAPLSGVLGTSVTTMGAGMVLAYAAAGGVLLAVARRLPGM</sequence>
<evidence type="ECO:0000256" key="2">
    <source>
        <dbReference type="ARBA" id="ARBA00006236"/>
    </source>
</evidence>
<feature type="transmembrane region" description="Helical" evidence="8">
    <location>
        <begin position="37"/>
        <end position="58"/>
    </location>
</feature>
<dbReference type="InterPro" id="IPR036259">
    <property type="entry name" value="MFS_trans_sf"/>
</dbReference>
<dbReference type="PANTHER" id="PTHR23502:SF132">
    <property type="entry name" value="POLYAMINE TRANSPORTER 2-RELATED"/>
    <property type="match status" value="1"/>
</dbReference>
<feature type="transmembrane region" description="Helical" evidence="8">
    <location>
        <begin position="194"/>
        <end position="215"/>
    </location>
</feature>
<dbReference type="PANTHER" id="PTHR23502">
    <property type="entry name" value="MAJOR FACILITATOR SUPERFAMILY"/>
    <property type="match status" value="1"/>
</dbReference>
<evidence type="ECO:0000256" key="8">
    <source>
        <dbReference type="SAM" id="Phobius"/>
    </source>
</evidence>
<dbReference type="InterPro" id="IPR020846">
    <property type="entry name" value="MFS_dom"/>
</dbReference>
<feature type="transmembrane region" description="Helical" evidence="8">
    <location>
        <begin position="377"/>
        <end position="397"/>
    </location>
</feature>
<keyword evidence="7 8" id="KW-0472">Membrane</keyword>
<name>A0A552WKH0_9MICO</name>